<dbReference type="SUPFAM" id="SSF51182">
    <property type="entry name" value="RmlC-like cupins"/>
    <property type="match status" value="1"/>
</dbReference>
<dbReference type="PANTHER" id="PTHR31238">
    <property type="entry name" value="GERMIN-LIKE PROTEIN SUBFAMILY 3 MEMBER 3"/>
    <property type="match status" value="1"/>
</dbReference>
<comment type="caution">
    <text evidence="2">The sequence shown here is derived from an EMBL/GenBank/DDBJ whole genome shotgun (WGS) entry which is preliminary data.</text>
</comment>
<name>A0AAD9U8X1_9ROSI</name>
<sequence>MAKHLVLLSLAVVLLTFSCLAFAYEPSPLQDFCVADTTSSARVNGIVCNDPMKVQADDFFFSGLHIAGNTSNAVGSSIKPVNVAQIPGSTLLACQWCALTLLPGASILLTPTLEPARSLPYLKALLKWDLLPQSRRIASSLNQNPGAITIANVVVGSNPSIGSDILAKAFQVDKKIGL</sequence>
<keyword evidence="1" id="KW-0732">Signal</keyword>
<evidence type="ECO:0000256" key="1">
    <source>
        <dbReference type="SAM" id="SignalP"/>
    </source>
</evidence>
<dbReference type="InterPro" id="IPR014710">
    <property type="entry name" value="RmlC-like_jellyroll"/>
</dbReference>
<feature type="signal peptide" evidence="1">
    <location>
        <begin position="1"/>
        <end position="23"/>
    </location>
</feature>
<dbReference type="PROSITE" id="PS51257">
    <property type="entry name" value="PROKAR_LIPOPROTEIN"/>
    <property type="match status" value="1"/>
</dbReference>
<gene>
    <name evidence="2" type="ORF">Ddye_017106</name>
</gene>
<dbReference type="Proteomes" id="UP001280121">
    <property type="component" value="Unassembled WGS sequence"/>
</dbReference>
<proteinExistence type="predicted"/>
<dbReference type="Gene3D" id="2.60.120.10">
    <property type="entry name" value="Jelly Rolls"/>
    <property type="match status" value="2"/>
</dbReference>
<feature type="chain" id="PRO_5042072856" evidence="1">
    <location>
        <begin position="24"/>
        <end position="178"/>
    </location>
</feature>
<organism evidence="2 3">
    <name type="scientific">Dipteronia dyeriana</name>
    <dbReference type="NCBI Taxonomy" id="168575"/>
    <lineage>
        <taxon>Eukaryota</taxon>
        <taxon>Viridiplantae</taxon>
        <taxon>Streptophyta</taxon>
        <taxon>Embryophyta</taxon>
        <taxon>Tracheophyta</taxon>
        <taxon>Spermatophyta</taxon>
        <taxon>Magnoliopsida</taxon>
        <taxon>eudicotyledons</taxon>
        <taxon>Gunneridae</taxon>
        <taxon>Pentapetalae</taxon>
        <taxon>rosids</taxon>
        <taxon>malvids</taxon>
        <taxon>Sapindales</taxon>
        <taxon>Sapindaceae</taxon>
        <taxon>Hippocastanoideae</taxon>
        <taxon>Acereae</taxon>
        <taxon>Dipteronia</taxon>
    </lineage>
</organism>
<evidence type="ECO:0000313" key="3">
    <source>
        <dbReference type="Proteomes" id="UP001280121"/>
    </source>
</evidence>
<keyword evidence="3" id="KW-1185">Reference proteome</keyword>
<dbReference type="AlphaFoldDB" id="A0AAD9U8X1"/>
<evidence type="ECO:0000313" key="2">
    <source>
        <dbReference type="EMBL" id="KAK2649617.1"/>
    </source>
</evidence>
<dbReference type="EMBL" id="JANJYI010000005">
    <property type="protein sequence ID" value="KAK2649617.1"/>
    <property type="molecule type" value="Genomic_DNA"/>
</dbReference>
<protein>
    <submittedName>
        <fullName evidence="2">Uncharacterized protein</fullName>
    </submittedName>
</protein>
<dbReference type="InterPro" id="IPR011051">
    <property type="entry name" value="RmlC_Cupin_sf"/>
</dbReference>
<reference evidence="2" key="1">
    <citation type="journal article" date="2023" name="Plant J.">
        <title>Genome sequences and population genomics provide insights into the demographic history, inbreeding, and mutation load of two 'living fossil' tree species of Dipteronia.</title>
        <authorList>
            <person name="Feng Y."/>
            <person name="Comes H.P."/>
            <person name="Chen J."/>
            <person name="Zhu S."/>
            <person name="Lu R."/>
            <person name="Zhang X."/>
            <person name="Li P."/>
            <person name="Qiu J."/>
            <person name="Olsen K.M."/>
            <person name="Qiu Y."/>
        </authorList>
    </citation>
    <scope>NUCLEOTIDE SEQUENCE</scope>
    <source>
        <strain evidence="2">KIB01</strain>
    </source>
</reference>
<accession>A0AAD9U8X1</accession>